<reference evidence="4" key="1">
    <citation type="submission" date="2021-04" db="EMBL/GenBank/DDBJ databases">
        <authorList>
            <person name="Hartkoorn R.C."/>
            <person name="Beaudoing E."/>
            <person name="Hot D."/>
        </authorList>
    </citation>
    <scope>NUCLEOTIDE SEQUENCE</scope>
    <source>
        <strain evidence="4">NRRL B-16292</strain>
    </source>
</reference>
<comment type="similarity">
    <text evidence="1">Belongs to the NodU/CmcH family.</text>
</comment>
<reference evidence="4" key="2">
    <citation type="submission" date="2022-09" db="EMBL/GenBank/DDBJ databases">
        <title>Biosynthetic gene clusters of Dactylosporangioum fulvum.</title>
        <authorList>
            <person name="Caradec T."/>
        </authorList>
    </citation>
    <scope>NUCLEOTIDE SEQUENCE</scope>
    <source>
        <strain evidence="4">NRRL B-16292</strain>
    </source>
</reference>
<protein>
    <submittedName>
        <fullName evidence="4">Nodulation protein NodU</fullName>
    </submittedName>
</protein>
<dbReference type="PANTHER" id="PTHR34847:SF1">
    <property type="entry name" value="NODULATION PROTEIN U"/>
    <property type="match status" value="1"/>
</dbReference>
<evidence type="ECO:0000259" key="3">
    <source>
        <dbReference type="Pfam" id="PF16861"/>
    </source>
</evidence>
<dbReference type="Pfam" id="PF16861">
    <property type="entry name" value="Carbam_trans_C"/>
    <property type="match status" value="1"/>
</dbReference>
<gene>
    <name evidence="4" type="ORF">Dfulv_32630</name>
</gene>
<feature type="domain" description="Carbamoyltransferase" evidence="2">
    <location>
        <begin position="3"/>
        <end position="362"/>
    </location>
</feature>
<proteinExistence type="inferred from homology"/>
<dbReference type="EMBL" id="CP073720">
    <property type="protein sequence ID" value="UWP79892.1"/>
    <property type="molecule type" value="Genomic_DNA"/>
</dbReference>
<feature type="domain" description="Carbamoyltransferase C-terminal" evidence="3">
    <location>
        <begin position="413"/>
        <end position="557"/>
    </location>
</feature>
<dbReference type="InterPro" id="IPR038152">
    <property type="entry name" value="Carbam_trans_C_sf"/>
</dbReference>
<dbReference type="InterPro" id="IPR003696">
    <property type="entry name" value="Carbtransf_dom"/>
</dbReference>
<accession>A0ABY5VQ39</accession>
<evidence type="ECO:0000256" key="1">
    <source>
        <dbReference type="ARBA" id="ARBA00006129"/>
    </source>
</evidence>
<evidence type="ECO:0000259" key="2">
    <source>
        <dbReference type="Pfam" id="PF02543"/>
    </source>
</evidence>
<dbReference type="PANTHER" id="PTHR34847">
    <property type="entry name" value="NODULATION PROTEIN U"/>
    <property type="match status" value="1"/>
</dbReference>
<sequence>MIICGLKLTHDGAVAVLDGDRLVFSMEMEKRANGRRYSAIEDLRHVADILADFGYTVDDVDEWVIDGWDGDRTHVLHRSDGGDPLVIPIGPYRESEHAPDLLRPSLSGSFTISGTPLRYTSYPHAAGHLASGYGSSPYAVRGEPSFVLIWDGGLFPMLYWADPAHGVRSLGHLFPLIGHAYAIAGLNFGPQRGVSQATKADELSIAGKLMAYIALGTARPEVLSMLAEAFHRIFESDAEPAVLYRKSVGGYGSLFEPSRPPVYELFASLRDGVRPLGVSDEDVLASIHVFLERLLVERITAMVEHWSAMPDSPAAEGPWNLCLVGGCALNIKWNSALRALPIFRDVWVPPFPNDSGSAIGAAALGLAQHTGLVPLAWQLRSGPRLGPPPGALPPGWTAARTSASGLAQVLHETGEPVVVLNGRAELGPRALGGRSILAAATSPAMRDRLNRMKGREPYRPVAPVCLVDRAPEIFDPGVPDPYMLFDHRVRPEWVSRIPAVVHLDGTARLQTVSASDDPFLAEVLECYHRHSGVPVLCNTSANLAGRGFFPDVASAIEWGRAGLVYSEGVLYQRSSPADGGPDERERW</sequence>
<dbReference type="Gene3D" id="3.30.420.40">
    <property type="match status" value="1"/>
</dbReference>
<organism evidence="4 5">
    <name type="scientific">Dactylosporangium fulvum</name>
    <dbReference type="NCBI Taxonomy" id="53359"/>
    <lineage>
        <taxon>Bacteria</taxon>
        <taxon>Bacillati</taxon>
        <taxon>Actinomycetota</taxon>
        <taxon>Actinomycetes</taxon>
        <taxon>Micromonosporales</taxon>
        <taxon>Micromonosporaceae</taxon>
        <taxon>Dactylosporangium</taxon>
    </lineage>
</organism>
<dbReference type="Proteomes" id="UP001059617">
    <property type="component" value="Chromosome"/>
</dbReference>
<evidence type="ECO:0000313" key="5">
    <source>
        <dbReference type="Proteomes" id="UP001059617"/>
    </source>
</evidence>
<name>A0ABY5VQ39_9ACTN</name>
<dbReference type="InterPro" id="IPR051338">
    <property type="entry name" value="NodU/CmcH_Carbamoyltrnsfr"/>
</dbReference>
<keyword evidence="5" id="KW-1185">Reference proteome</keyword>
<dbReference type="RefSeq" id="WP_259857650.1">
    <property type="nucleotide sequence ID" value="NZ_BAAAST010000001.1"/>
</dbReference>
<dbReference type="Gene3D" id="3.90.870.20">
    <property type="entry name" value="Carbamoyltransferase, C-terminal domain"/>
    <property type="match status" value="1"/>
</dbReference>
<evidence type="ECO:0000313" key="4">
    <source>
        <dbReference type="EMBL" id="UWP79892.1"/>
    </source>
</evidence>
<dbReference type="Pfam" id="PF02543">
    <property type="entry name" value="Carbam_trans_N"/>
    <property type="match status" value="1"/>
</dbReference>
<dbReference type="InterPro" id="IPR031730">
    <property type="entry name" value="Carbam_trans_C"/>
</dbReference>